<evidence type="ECO:0000256" key="1">
    <source>
        <dbReference type="SAM" id="SignalP"/>
    </source>
</evidence>
<dbReference type="GO" id="GO:0016746">
    <property type="term" value="F:acyltransferase activity"/>
    <property type="evidence" value="ECO:0007669"/>
    <property type="project" value="UniProtKB-KW"/>
</dbReference>
<feature type="signal peptide" evidence="1">
    <location>
        <begin position="1"/>
        <end position="19"/>
    </location>
</feature>
<gene>
    <name evidence="2" type="ORF">ACFFIT_02720</name>
</gene>
<dbReference type="EMBL" id="JBHLXE010000027">
    <property type="protein sequence ID" value="MFC0179016.1"/>
    <property type="molecule type" value="Genomic_DNA"/>
</dbReference>
<reference evidence="2 3" key="1">
    <citation type="submission" date="2024-09" db="EMBL/GenBank/DDBJ databases">
        <authorList>
            <person name="Sun Q."/>
            <person name="Mori K."/>
        </authorList>
    </citation>
    <scope>NUCLEOTIDE SEQUENCE [LARGE SCALE GENOMIC DNA]</scope>
    <source>
        <strain evidence="2 3">CCM 8545</strain>
    </source>
</reference>
<dbReference type="PROSITE" id="PS51257">
    <property type="entry name" value="PROKAR_LIPOPROTEIN"/>
    <property type="match status" value="1"/>
</dbReference>
<keyword evidence="3" id="KW-1185">Reference proteome</keyword>
<proteinExistence type="predicted"/>
<keyword evidence="2" id="KW-0808">Transferase</keyword>
<feature type="chain" id="PRO_5045612283" evidence="1">
    <location>
        <begin position="20"/>
        <end position="177"/>
    </location>
</feature>
<evidence type="ECO:0000313" key="2">
    <source>
        <dbReference type="EMBL" id="MFC0179016.1"/>
    </source>
</evidence>
<dbReference type="RefSeq" id="WP_385876110.1">
    <property type="nucleotide sequence ID" value="NZ_JBHLXE010000027.1"/>
</dbReference>
<name>A0ABV6C7S3_9GAMM</name>
<keyword evidence="2" id="KW-0012">Acyltransferase</keyword>
<keyword evidence="1" id="KW-0732">Signal</keyword>
<evidence type="ECO:0000313" key="3">
    <source>
        <dbReference type="Proteomes" id="UP001589758"/>
    </source>
</evidence>
<sequence>MKQLALIFTMCLLLTGCQSVPPLNFSVESVQPSTNKIDAELKSITVSVATPAEKTGDIPQDIQIFNVPTLWKDSIEEALNRKTIFIDDAEKKVNLSVKILAMDIPSFGAEFKTIVTAKYDIIDRKSGEVLVNKTIQSEGIVPFDYAFLGAVRHQESINRAVKNNIMQFLTYLDSVKI</sequence>
<accession>A0ABV6C7S3</accession>
<dbReference type="Proteomes" id="UP001589758">
    <property type="component" value="Unassembled WGS sequence"/>
</dbReference>
<organism evidence="2 3">
    <name type="scientific">Thorsellia kenyensis</name>
    <dbReference type="NCBI Taxonomy" id="1549888"/>
    <lineage>
        <taxon>Bacteria</taxon>
        <taxon>Pseudomonadati</taxon>
        <taxon>Pseudomonadota</taxon>
        <taxon>Gammaproteobacteria</taxon>
        <taxon>Enterobacterales</taxon>
        <taxon>Thorselliaceae</taxon>
        <taxon>Thorsellia</taxon>
    </lineage>
</organism>
<comment type="caution">
    <text evidence="2">The sequence shown here is derived from an EMBL/GenBank/DDBJ whole genome shotgun (WGS) entry which is preliminary data.</text>
</comment>
<protein>
    <submittedName>
        <fullName evidence="2">UDP-N-acetylglucosamine acyltransferase</fullName>
    </submittedName>
</protein>